<comment type="subcellular location">
    <subcellularLocation>
        <location evidence="1">Nucleus</location>
    </subcellularLocation>
</comment>
<evidence type="ECO:0000256" key="1">
    <source>
        <dbReference type="ARBA" id="ARBA00004123"/>
    </source>
</evidence>
<dbReference type="InterPro" id="IPR009072">
    <property type="entry name" value="Histone-fold"/>
</dbReference>
<dbReference type="GO" id="GO:0017025">
    <property type="term" value="F:TBP-class protein binding"/>
    <property type="evidence" value="ECO:0007669"/>
    <property type="project" value="TreeGrafter"/>
</dbReference>
<evidence type="ECO:0000313" key="8">
    <source>
        <dbReference type="EMBL" id="KAG6427514.1"/>
    </source>
</evidence>
<keyword evidence="9" id="KW-1185">Reference proteome</keyword>
<dbReference type="GO" id="GO:0000124">
    <property type="term" value="C:SAGA complex"/>
    <property type="evidence" value="ECO:0007669"/>
    <property type="project" value="InterPro"/>
</dbReference>
<gene>
    <name evidence="8" type="ORF">SASPL_111760</name>
</gene>
<feature type="compositionally biased region" description="Polar residues" evidence="6">
    <location>
        <begin position="18"/>
        <end position="36"/>
    </location>
</feature>
<dbReference type="GO" id="GO:0005669">
    <property type="term" value="C:transcription factor TFIID complex"/>
    <property type="evidence" value="ECO:0007669"/>
    <property type="project" value="InterPro"/>
</dbReference>
<feature type="compositionally biased region" description="Polar residues" evidence="6">
    <location>
        <begin position="173"/>
        <end position="186"/>
    </location>
</feature>
<feature type="region of interest" description="Disordered" evidence="6">
    <location>
        <begin position="137"/>
        <end position="278"/>
    </location>
</feature>
<feature type="compositionally biased region" description="Low complexity" evidence="6">
    <location>
        <begin position="197"/>
        <end position="221"/>
    </location>
</feature>
<organism evidence="8">
    <name type="scientific">Salvia splendens</name>
    <name type="common">Scarlet sage</name>
    <dbReference type="NCBI Taxonomy" id="180675"/>
    <lineage>
        <taxon>Eukaryota</taxon>
        <taxon>Viridiplantae</taxon>
        <taxon>Streptophyta</taxon>
        <taxon>Embryophyta</taxon>
        <taxon>Tracheophyta</taxon>
        <taxon>Spermatophyta</taxon>
        <taxon>Magnoliopsida</taxon>
        <taxon>eudicotyledons</taxon>
        <taxon>Gunneridae</taxon>
        <taxon>Pentapetalae</taxon>
        <taxon>asterids</taxon>
        <taxon>lamiids</taxon>
        <taxon>Lamiales</taxon>
        <taxon>Lamiaceae</taxon>
        <taxon>Nepetoideae</taxon>
        <taxon>Mentheae</taxon>
        <taxon>Salviinae</taxon>
        <taxon>Salvia</taxon>
        <taxon>Salvia subgen. Calosphace</taxon>
        <taxon>core Calosphace</taxon>
    </lineage>
</organism>
<keyword evidence="5" id="KW-0539">Nucleus</keyword>
<feature type="domain" description="Transcription initiation factor TFIID subunit 12" evidence="7">
    <location>
        <begin position="283"/>
        <end position="350"/>
    </location>
</feature>
<keyword evidence="3" id="KW-0805">Transcription regulation</keyword>
<reference evidence="8" key="2">
    <citation type="submission" date="2020-08" db="EMBL/GenBank/DDBJ databases">
        <title>Plant Genome Project.</title>
        <authorList>
            <person name="Zhang R.-G."/>
        </authorList>
    </citation>
    <scope>NUCLEOTIDE SEQUENCE</scope>
    <source>
        <strain evidence="8">Huo1</strain>
        <tissue evidence="8">Leaf</tissue>
    </source>
</reference>
<dbReference type="PANTHER" id="PTHR12264">
    <property type="entry name" value="TRANSCRIPTION INITIATION FACTOR TFIID SUBUNIT 12"/>
    <property type="match status" value="1"/>
</dbReference>
<dbReference type="Gene3D" id="1.10.20.10">
    <property type="entry name" value="Histone, subunit A"/>
    <property type="match status" value="1"/>
</dbReference>
<dbReference type="GO" id="GO:0003677">
    <property type="term" value="F:DNA binding"/>
    <property type="evidence" value="ECO:0007669"/>
    <property type="project" value="TreeGrafter"/>
</dbReference>
<evidence type="ECO:0000259" key="7">
    <source>
        <dbReference type="Pfam" id="PF03847"/>
    </source>
</evidence>
<feature type="compositionally biased region" description="Polar residues" evidence="6">
    <location>
        <begin position="49"/>
        <end position="61"/>
    </location>
</feature>
<dbReference type="InterPro" id="IPR037794">
    <property type="entry name" value="TAF12"/>
</dbReference>
<evidence type="ECO:0000256" key="5">
    <source>
        <dbReference type="ARBA" id="ARBA00023242"/>
    </source>
</evidence>
<feature type="region of interest" description="Disordered" evidence="6">
    <location>
        <begin position="391"/>
        <end position="425"/>
    </location>
</feature>
<dbReference type="FunFam" id="1.10.20.10:FF:000011">
    <property type="entry name" value="Transcription initiation factor TFIID subunit 12"/>
    <property type="match status" value="1"/>
</dbReference>
<dbReference type="Pfam" id="PF03847">
    <property type="entry name" value="TFIID_20kDa"/>
    <property type="match status" value="1"/>
</dbReference>
<evidence type="ECO:0000313" key="9">
    <source>
        <dbReference type="Proteomes" id="UP000298416"/>
    </source>
</evidence>
<evidence type="ECO:0000256" key="2">
    <source>
        <dbReference type="ARBA" id="ARBA00007530"/>
    </source>
</evidence>
<dbReference type="PANTHER" id="PTHR12264:SF21">
    <property type="entry name" value="TRANSCRIPTION INITIATION FACTOR TFIID SUBUNIT 12"/>
    <property type="match status" value="1"/>
</dbReference>
<evidence type="ECO:0000256" key="6">
    <source>
        <dbReference type="SAM" id="MobiDB-lite"/>
    </source>
</evidence>
<dbReference type="SUPFAM" id="SSF47113">
    <property type="entry name" value="Histone-fold"/>
    <property type="match status" value="1"/>
</dbReference>
<feature type="compositionally biased region" description="Low complexity" evidence="6">
    <location>
        <begin position="62"/>
        <end position="76"/>
    </location>
</feature>
<comment type="similarity">
    <text evidence="2">Belongs to the TAF12 family.</text>
</comment>
<evidence type="ECO:0000256" key="4">
    <source>
        <dbReference type="ARBA" id="ARBA00023163"/>
    </source>
</evidence>
<dbReference type="Proteomes" id="UP000298416">
    <property type="component" value="Unassembled WGS sequence"/>
</dbReference>
<keyword evidence="4" id="KW-0804">Transcription</keyword>
<dbReference type="InterPro" id="IPR003228">
    <property type="entry name" value="TFIID_TAF12_dom"/>
</dbReference>
<feature type="compositionally biased region" description="Polar residues" evidence="6">
    <location>
        <begin position="152"/>
        <end position="163"/>
    </location>
</feature>
<accession>A0A8X9A5G4</accession>
<sequence length="425" mass="45581">MAIGVPAHSPSTGPPSPASFSSHTPPAYAQQPQIRQPVQGMGMTGALGASSSMRPAGVSSNQLRPSQSSLRPQSSPTNQSPAAQLLLEVKSSVLLIFCLCCWHCVMRDIVFCNRVAPVMAKALNFQGHGMLRVSSLGSPGVLSPSSSQSPQTQNQPWLSSGTQGKPPLPTPSLRPQTSPQSFQPRSHITQQHHHHMPTTPQQQTIGSGQQSPQPSASGQAQDHFNQQFPPPRSITHQQQMSRGPGIGTQRPPLGMNVSGASHPGALYKPATADTEESSNRILSKRSIQELVNQIDPSEKLDPEVEDILVDIAEDFVESITTFGCLLAKHRKSSTLEAKDILLHLERNWNMALPGFGGDEIRMFKKPHVNELHRERLAAVKKSMSAAETIFSKNTSGASGSAKGHLSKGPANTISSPPNPKIREAA</sequence>
<dbReference type="CDD" id="cd07981">
    <property type="entry name" value="HFD_TAF12"/>
    <property type="match status" value="1"/>
</dbReference>
<dbReference type="EMBL" id="PNBA02000004">
    <property type="protein sequence ID" value="KAG6427514.1"/>
    <property type="molecule type" value="Genomic_DNA"/>
</dbReference>
<dbReference type="GO" id="GO:0046982">
    <property type="term" value="F:protein heterodimerization activity"/>
    <property type="evidence" value="ECO:0007669"/>
    <property type="project" value="InterPro"/>
</dbReference>
<feature type="compositionally biased region" description="Low complexity" evidence="6">
    <location>
        <begin position="137"/>
        <end position="151"/>
    </location>
</feature>
<dbReference type="AlphaFoldDB" id="A0A8X9A5G4"/>
<comment type="caution">
    <text evidence="8">The sequence shown here is derived from an EMBL/GenBank/DDBJ whole genome shotgun (WGS) entry which is preliminary data.</text>
</comment>
<protein>
    <recommendedName>
        <fullName evidence="7">Transcription initiation factor TFIID subunit 12 domain-containing protein</fullName>
    </recommendedName>
</protein>
<reference evidence="8" key="1">
    <citation type="submission" date="2018-01" db="EMBL/GenBank/DDBJ databases">
        <authorList>
            <person name="Mao J.F."/>
        </authorList>
    </citation>
    <scope>NUCLEOTIDE SEQUENCE</scope>
    <source>
        <strain evidence="8">Huo1</strain>
        <tissue evidence="8">Leaf</tissue>
    </source>
</reference>
<feature type="region of interest" description="Disordered" evidence="6">
    <location>
        <begin position="1"/>
        <end position="79"/>
    </location>
</feature>
<evidence type="ECO:0000256" key="3">
    <source>
        <dbReference type="ARBA" id="ARBA00023015"/>
    </source>
</evidence>
<name>A0A8X9A5G4_SALSN</name>
<dbReference type="GO" id="GO:0051123">
    <property type="term" value="P:RNA polymerase II preinitiation complex assembly"/>
    <property type="evidence" value="ECO:0007669"/>
    <property type="project" value="TreeGrafter"/>
</dbReference>
<proteinExistence type="inferred from homology"/>